<dbReference type="PROSITE" id="PS00671">
    <property type="entry name" value="D_2_HYDROXYACID_DH_3"/>
    <property type="match status" value="1"/>
</dbReference>
<dbReference type="InterPro" id="IPR029753">
    <property type="entry name" value="D-isomer_DH_CS"/>
</dbReference>
<dbReference type="EMBL" id="JABAIK010000010">
    <property type="protein sequence ID" value="NLS13579.1"/>
    <property type="molecule type" value="Genomic_DNA"/>
</dbReference>
<dbReference type="InterPro" id="IPR006139">
    <property type="entry name" value="D-isomer_2_OHA_DH_cat_dom"/>
</dbReference>
<name>A0A7X8TRS6_9VIBR</name>
<organism evidence="7 8">
    <name type="scientific">Vibrio agarilyticus</name>
    <dbReference type="NCBI Taxonomy" id="2726741"/>
    <lineage>
        <taxon>Bacteria</taxon>
        <taxon>Pseudomonadati</taxon>
        <taxon>Pseudomonadota</taxon>
        <taxon>Gammaproteobacteria</taxon>
        <taxon>Vibrionales</taxon>
        <taxon>Vibrionaceae</taxon>
        <taxon>Vibrio</taxon>
    </lineage>
</organism>
<gene>
    <name evidence="7" type="ORF">HGP28_11815</name>
</gene>
<dbReference type="FunFam" id="3.40.50.720:FF:000041">
    <property type="entry name" value="D-3-phosphoglycerate dehydrogenase"/>
    <property type="match status" value="1"/>
</dbReference>
<dbReference type="Pfam" id="PF00389">
    <property type="entry name" value="2-Hacid_dh"/>
    <property type="match status" value="1"/>
</dbReference>
<accession>A0A7X8TRS6</accession>
<keyword evidence="2 4" id="KW-0560">Oxidoreductase</keyword>
<dbReference type="Proteomes" id="UP000535589">
    <property type="component" value="Unassembled WGS sequence"/>
</dbReference>
<dbReference type="PANTHER" id="PTHR43761">
    <property type="entry name" value="D-ISOMER SPECIFIC 2-HYDROXYACID DEHYDROGENASE FAMILY PROTEIN (AFU_ORTHOLOGUE AFUA_1G13630)"/>
    <property type="match status" value="1"/>
</dbReference>
<dbReference type="Pfam" id="PF02826">
    <property type="entry name" value="2-Hacid_dh_C"/>
    <property type="match status" value="1"/>
</dbReference>
<dbReference type="InterPro" id="IPR050418">
    <property type="entry name" value="D-iso_2-hydroxyacid_DH_PdxB"/>
</dbReference>
<evidence type="ECO:0000259" key="6">
    <source>
        <dbReference type="Pfam" id="PF02826"/>
    </source>
</evidence>
<dbReference type="PANTHER" id="PTHR43761:SF1">
    <property type="entry name" value="D-ISOMER SPECIFIC 2-HYDROXYACID DEHYDROGENASE CATALYTIC DOMAIN-CONTAINING PROTEIN-RELATED"/>
    <property type="match status" value="1"/>
</dbReference>
<dbReference type="InterPro" id="IPR036291">
    <property type="entry name" value="NAD(P)-bd_dom_sf"/>
</dbReference>
<evidence type="ECO:0000256" key="1">
    <source>
        <dbReference type="ARBA" id="ARBA00005854"/>
    </source>
</evidence>
<dbReference type="GO" id="GO:0006564">
    <property type="term" value="P:L-serine biosynthetic process"/>
    <property type="evidence" value="ECO:0007669"/>
    <property type="project" value="UniProtKB-ARBA"/>
</dbReference>
<dbReference type="CDD" id="cd12162">
    <property type="entry name" value="2-Hacid_dh_4"/>
    <property type="match status" value="1"/>
</dbReference>
<feature type="domain" description="D-isomer specific 2-hydroxyacid dehydrogenase catalytic" evidence="5">
    <location>
        <begin position="35"/>
        <end position="320"/>
    </location>
</feature>
<evidence type="ECO:0000259" key="5">
    <source>
        <dbReference type="Pfam" id="PF00389"/>
    </source>
</evidence>
<evidence type="ECO:0000256" key="2">
    <source>
        <dbReference type="ARBA" id="ARBA00023002"/>
    </source>
</evidence>
<evidence type="ECO:0000256" key="3">
    <source>
        <dbReference type="ARBA" id="ARBA00023027"/>
    </source>
</evidence>
<proteinExistence type="inferred from homology"/>
<evidence type="ECO:0000313" key="8">
    <source>
        <dbReference type="Proteomes" id="UP000535589"/>
    </source>
</evidence>
<keyword evidence="8" id="KW-1185">Reference proteome</keyword>
<evidence type="ECO:0000313" key="7">
    <source>
        <dbReference type="EMBL" id="NLS13579.1"/>
    </source>
</evidence>
<dbReference type="SUPFAM" id="SSF51735">
    <property type="entry name" value="NAD(P)-binding Rossmann-fold domains"/>
    <property type="match status" value="1"/>
</dbReference>
<evidence type="ECO:0000256" key="4">
    <source>
        <dbReference type="RuleBase" id="RU003719"/>
    </source>
</evidence>
<comment type="similarity">
    <text evidence="1 4">Belongs to the D-isomer specific 2-hydroxyacid dehydrogenase family.</text>
</comment>
<dbReference type="GO" id="GO:0051287">
    <property type="term" value="F:NAD binding"/>
    <property type="evidence" value="ECO:0007669"/>
    <property type="project" value="InterPro"/>
</dbReference>
<dbReference type="RefSeq" id="WP_168836674.1">
    <property type="nucleotide sequence ID" value="NZ_JABAIK010000010.1"/>
</dbReference>
<dbReference type="GO" id="GO:0047545">
    <property type="term" value="F:(S)-2-hydroxyglutarate dehydrogenase activity"/>
    <property type="evidence" value="ECO:0007669"/>
    <property type="project" value="UniProtKB-ARBA"/>
</dbReference>
<keyword evidence="3" id="KW-0520">NAD</keyword>
<comment type="caution">
    <text evidence="7">The sequence shown here is derived from an EMBL/GenBank/DDBJ whole genome shotgun (WGS) entry which is preliminary data.</text>
</comment>
<sequence length="320" mass="34658">MSQAKVVFLDRDTIPSHIEVPKPDFPHHWVEYAVTTAEQVVERAQDADVIIVNKVKLTADILAQLPELCLVAVAATGYDNIDVAYCEEHGIAVTNIRGYATQSVPEYVLAMIFALKRNLLAYKQDIADGEWQRQNKFCFFTHAIGDVAGSTLGIIGAGELGKATASLAQAVGMQVLFAEVKGAPQCREGFVPFDEVLAQSDVVTLHCPLNRQTRNLIAAPELAQMKSTALLINAGRGGLVDEQALVDALKHQQIAGAGVDVFTSEPADESNPLIANMALPNLLLTPHVAWGSDSALTRFCRILIDNINAFMDGEQLNRVV</sequence>
<dbReference type="AlphaFoldDB" id="A0A7X8TRS6"/>
<dbReference type="GO" id="GO:0004617">
    <property type="term" value="F:phosphoglycerate dehydrogenase activity"/>
    <property type="evidence" value="ECO:0007669"/>
    <property type="project" value="UniProtKB-ARBA"/>
</dbReference>
<reference evidence="7 8" key="1">
    <citation type="submission" date="2020-04" db="EMBL/GenBank/DDBJ databases">
        <title>Vibrio sp. SM6, a novel species isolated from seawater.</title>
        <authorList>
            <person name="Wang X."/>
        </authorList>
    </citation>
    <scope>NUCLEOTIDE SEQUENCE [LARGE SCALE GENOMIC DNA]</scope>
    <source>
        <strain evidence="7 8">SM6</strain>
    </source>
</reference>
<feature type="domain" description="D-isomer specific 2-hydroxyacid dehydrogenase NAD-binding" evidence="6">
    <location>
        <begin position="109"/>
        <end position="289"/>
    </location>
</feature>
<dbReference type="InterPro" id="IPR006140">
    <property type="entry name" value="D-isomer_DH_NAD-bd"/>
</dbReference>
<protein>
    <submittedName>
        <fullName evidence="7">D-2-hydroxyacid dehydrogenase</fullName>
    </submittedName>
</protein>
<dbReference type="Gene3D" id="3.40.50.720">
    <property type="entry name" value="NAD(P)-binding Rossmann-like Domain"/>
    <property type="match status" value="2"/>
</dbReference>
<dbReference type="SUPFAM" id="SSF52283">
    <property type="entry name" value="Formate/glycerate dehydrogenase catalytic domain-like"/>
    <property type="match status" value="1"/>
</dbReference>